<feature type="repeat" description="ANK" evidence="3">
    <location>
        <begin position="27"/>
        <end position="53"/>
    </location>
</feature>
<name>A0A225VDG1_9STRA</name>
<dbReference type="InterPro" id="IPR036770">
    <property type="entry name" value="Ankyrin_rpt-contain_sf"/>
</dbReference>
<organism evidence="5 6">
    <name type="scientific">Phytophthora megakarya</name>
    <dbReference type="NCBI Taxonomy" id="4795"/>
    <lineage>
        <taxon>Eukaryota</taxon>
        <taxon>Sar</taxon>
        <taxon>Stramenopiles</taxon>
        <taxon>Oomycota</taxon>
        <taxon>Peronosporomycetes</taxon>
        <taxon>Peronosporales</taxon>
        <taxon>Peronosporaceae</taxon>
        <taxon>Phytophthora</taxon>
    </lineage>
</organism>
<dbReference type="Gene3D" id="3.30.200.20">
    <property type="entry name" value="Phosphorylase Kinase, domain 1"/>
    <property type="match status" value="2"/>
</dbReference>
<feature type="repeat" description="ANK" evidence="3">
    <location>
        <begin position="183"/>
        <end position="222"/>
    </location>
</feature>
<dbReference type="Proteomes" id="UP000198211">
    <property type="component" value="Unassembled WGS sequence"/>
</dbReference>
<evidence type="ECO:0000259" key="4">
    <source>
        <dbReference type="PROSITE" id="PS50011"/>
    </source>
</evidence>
<dbReference type="EMBL" id="NBNE01005452">
    <property type="protein sequence ID" value="OWZ03551.1"/>
    <property type="molecule type" value="Genomic_DNA"/>
</dbReference>
<keyword evidence="5" id="KW-0808">Transferase</keyword>
<dbReference type="AlphaFoldDB" id="A0A225VDG1"/>
<dbReference type="OrthoDB" id="111909at2759"/>
<dbReference type="SUPFAM" id="SSF56112">
    <property type="entry name" value="Protein kinase-like (PK-like)"/>
    <property type="match status" value="1"/>
</dbReference>
<dbReference type="SUPFAM" id="SSF48403">
    <property type="entry name" value="Ankyrin repeat"/>
    <property type="match status" value="1"/>
</dbReference>
<keyword evidence="5" id="KW-0418">Kinase</keyword>
<protein>
    <submittedName>
        <fullName evidence="5">Serine/threonine protein kinase</fullName>
    </submittedName>
</protein>
<feature type="repeat" description="ANK" evidence="3">
    <location>
        <begin position="63"/>
        <end position="95"/>
    </location>
</feature>
<keyword evidence="6" id="KW-1185">Reference proteome</keyword>
<feature type="repeat" description="ANK" evidence="3">
    <location>
        <begin position="223"/>
        <end position="255"/>
    </location>
</feature>
<evidence type="ECO:0000256" key="2">
    <source>
        <dbReference type="ARBA" id="ARBA00023043"/>
    </source>
</evidence>
<dbReference type="InterPro" id="IPR000719">
    <property type="entry name" value="Prot_kinase_dom"/>
</dbReference>
<dbReference type="PRINTS" id="PR01415">
    <property type="entry name" value="ANKYRIN"/>
</dbReference>
<keyword evidence="2 3" id="KW-0040">ANK repeat</keyword>
<dbReference type="PANTHER" id="PTHR24173">
    <property type="entry name" value="ANKYRIN REPEAT CONTAINING"/>
    <property type="match status" value="1"/>
</dbReference>
<dbReference type="PANTHER" id="PTHR24173:SF74">
    <property type="entry name" value="ANKYRIN REPEAT DOMAIN-CONTAINING PROTEIN 16"/>
    <property type="match status" value="1"/>
</dbReference>
<proteinExistence type="predicted"/>
<sequence>MRAAENGNLTAVRYLIDADIDFNTRDDGSTALMHATRPGNNFEVVRYLINNGAAYIVNAPNFRGETPLIYAAQNGEIDVVRFLVQVGANVNSADDTKRTALLYSIICDHLPVAQFVLANGAYIDALDLNEQTSLMAAIRMNNLEAVQLLIQNNANVNIMDDYDNAAQLLIKNGAAINAVNRVEWTSLIFAAAANGELDANELCDAVVRFLVESGADVNVADKCGWTSLMYAAQNGNLGIVKILLDNDADVSTVNNDGRTAIFIATTHDHTDIQHLLMQFTPHVLQPTEKSDTGIQLESQIPTNCLLSAFDVKLLEFFESKNVGGNYRALWLDAEVVVKLFVPTASVTTFGNEVAVWYQLRHPNVIKLYGVCDIGHYFFVCELASNASCCMQEAWKSANTMEVFCMKQHWVSHTCTNEKIVHGNLCSNSVLVASDGLVKLADFQVSGSTTIWSARERSSVGFGSFCWQAPECVRGEPTSLASDIYSFCLCAVAAVTGKSLWYGCLNDYTKSLKEKWDVIVDPAYCAPVVDMTTTLRLLASKMCANDPRSRVSASTVVRMLEKLAVIENTKQQRSRIKPESNLHISAYTDDDLSRMWQKLLDVAATKTVDKPQLVCELESLYECMDVEKQPIELVHQFYNLITDCIRVIAVGSQQYRIIQLSSTTAQGRNMTAIYRRIDAIWALIDDSHATEERKQRREQLRLQQQDAFVSEVSQTIVVLRELDTDEDREAFVSFLKTEINSHGPSYTPAQLSVLKKAYSDLNACLTSDVVRTTPEWFLPWYELEMDGANYLAEGGFGEVYRAKWLESEVIVKQVKSSNLDN</sequence>
<dbReference type="PROSITE" id="PS50011">
    <property type="entry name" value="PROTEIN_KINASE_DOM"/>
    <property type="match status" value="1"/>
</dbReference>
<dbReference type="Pfam" id="PF00023">
    <property type="entry name" value="Ank"/>
    <property type="match status" value="1"/>
</dbReference>
<dbReference type="PROSITE" id="PS50297">
    <property type="entry name" value="ANK_REP_REGION"/>
    <property type="match status" value="4"/>
</dbReference>
<feature type="domain" description="Protein kinase" evidence="4">
    <location>
        <begin position="311"/>
        <end position="562"/>
    </location>
</feature>
<keyword evidence="5" id="KW-0723">Serine/threonine-protein kinase</keyword>
<evidence type="ECO:0000313" key="5">
    <source>
        <dbReference type="EMBL" id="OWZ03551.1"/>
    </source>
</evidence>
<keyword evidence="1" id="KW-0677">Repeat</keyword>
<dbReference type="InterPro" id="IPR002110">
    <property type="entry name" value="Ankyrin_rpt"/>
</dbReference>
<evidence type="ECO:0000313" key="6">
    <source>
        <dbReference type="Proteomes" id="UP000198211"/>
    </source>
</evidence>
<dbReference type="Pfam" id="PF12796">
    <property type="entry name" value="Ank_2"/>
    <property type="match status" value="2"/>
</dbReference>
<gene>
    <name evidence="5" type="ORF">PHMEG_00024699</name>
</gene>
<dbReference type="GO" id="GO:0005524">
    <property type="term" value="F:ATP binding"/>
    <property type="evidence" value="ECO:0007669"/>
    <property type="project" value="InterPro"/>
</dbReference>
<dbReference type="STRING" id="4795.A0A225VDG1"/>
<dbReference type="GO" id="GO:0004674">
    <property type="term" value="F:protein serine/threonine kinase activity"/>
    <property type="evidence" value="ECO:0007669"/>
    <property type="project" value="UniProtKB-KW"/>
</dbReference>
<evidence type="ECO:0000256" key="1">
    <source>
        <dbReference type="ARBA" id="ARBA00022737"/>
    </source>
</evidence>
<dbReference type="SMART" id="SM00248">
    <property type="entry name" value="ANK"/>
    <property type="match status" value="8"/>
</dbReference>
<dbReference type="InterPro" id="IPR011009">
    <property type="entry name" value="Kinase-like_dom_sf"/>
</dbReference>
<feature type="repeat" description="ANK" evidence="3">
    <location>
        <begin position="129"/>
        <end position="161"/>
    </location>
</feature>
<reference evidence="6" key="1">
    <citation type="submission" date="2017-03" db="EMBL/GenBank/DDBJ databases">
        <title>Phytopthora megakarya and P. palmivora, two closely related causual agents of cacao black pod achieved similar genome size and gene model numbers by different mechanisms.</title>
        <authorList>
            <person name="Ali S."/>
            <person name="Shao J."/>
            <person name="Larry D.J."/>
            <person name="Kronmiller B."/>
            <person name="Shen D."/>
            <person name="Strem M.D."/>
            <person name="Melnick R.L."/>
            <person name="Guiltinan M.J."/>
            <person name="Tyler B.M."/>
            <person name="Meinhardt L.W."/>
            <person name="Bailey B.A."/>
        </authorList>
    </citation>
    <scope>NUCLEOTIDE SEQUENCE [LARGE SCALE GENOMIC DNA]</scope>
    <source>
        <strain evidence="6">zdho120</strain>
    </source>
</reference>
<dbReference type="Gene3D" id="1.25.40.20">
    <property type="entry name" value="Ankyrin repeat-containing domain"/>
    <property type="match status" value="2"/>
</dbReference>
<accession>A0A225VDG1</accession>
<dbReference type="Pfam" id="PF07714">
    <property type="entry name" value="PK_Tyr_Ser-Thr"/>
    <property type="match status" value="1"/>
</dbReference>
<dbReference type="PROSITE" id="PS50088">
    <property type="entry name" value="ANK_REPEAT"/>
    <property type="match status" value="6"/>
</dbReference>
<comment type="caution">
    <text evidence="5">The sequence shown here is derived from an EMBL/GenBank/DDBJ whole genome shotgun (WGS) entry which is preliminary data.</text>
</comment>
<dbReference type="InterPro" id="IPR001245">
    <property type="entry name" value="Ser-Thr/Tyr_kinase_cat_dom"/>
</dbReference>
<feature type="repeat" description="ANK" evidence="3">
    <location>
        <begin position="1"/>
        <end position="27"/>
    </location>
</feature>
<dbReference type="Gene3D" id="1.10.510.10">
    <property type="entry name" value="Transferase(Phosphotransferase) domain 1"/>
    <property type="match status" value="1"/>
</dbReference>
<evidence type="ECO:0000256" key="3">
    <source>
        <dbReference type="PROSITE-ProRule" id="PRU00023"/>
    </source>
</evidence>